<gene>
    <name evidence="6" type="ORF">BDV37DRAFT_281719</name>
</gene>
<dbReference type="InterPro" id="IPR011032">
    <property type="entry name" value="GroES-like_sf"/>
</dbReference>
<dbReference type="RefSeq" id="XP_031942906.1">
    <property type="nucleotide sequence ID" value="XM_032086879.1"/>
</dbReference>
<evidence type="ECO:0000256" key="3">
    <source>
        <dbReference type="ARBA" id="ARBA00022857"/>
    </source>
</evidence>
<reference evidence="6 7" key="1">
    <citation type="submission" date="2019-04" db="EMBL/GenBank/DDBJ databases">
        <authorList>
            <consortium name="DOE Joint Genome Institute"/>
            <person name="Mondo S."/>
            <person name="Kjaerbolling I."/>
            <person name="Vesth T."/>
            <person name="Frisvad J.C."/>
            <person name="Nybo J.L."/>
            <person name="Theobald S."/>
            <person name="Kildgaard S."/>
            <person name="Isbrandt T."/>
            <person name="Kuo A."/>
            <person name="Sato A."/>
            <person name="Lyhne E.K."/>
            <person name="Kogle M.E."/>
            <person name="Wiebenga A."/>
            <person name="Kun R.S."/>
            <person name="Lubbers R.J."/>
            <person name="Makela M.R."/>
            <person name="Barry K."/>
            <person name="Chovatia M."/>
            <person name="Clum A."/>
            <person name="Daum C."/>
            <person name="Haridas S."/>
            <person name="He G."/>
            <person name="LaButti K."/>
            <person name="Lipzen A."/>
            <person name="Riley R."/>
            <person name="Salamov A."/>
            <person name="Simmons B.A."/>
            <person name="Magnuson J.K."/>
            <person name="Henrissat B."/>
            <person name="Mortensen U.H."/>
            <person name="Larsen T.O."/>
            <person name="Devries R.P."/>
            <person name="Grigoriev I.V."/>
            <person name="Machida M."/>
            <person name="Baker S.E."/>
            <person name="Andersen M.R."/>
            <person name="Cantor M.N."/>
            <person name="Hua S.X."/>
        </authorList>
    </citation>
    <scope>NUCLEOTIDE SEQUENCE [LARGE SCALE GENOMIC DNA]</scope>
    <source>
        <strain evidence="6 7">CBS 119388</strain>
    </source>
</reference>
<dbReference type="PANTHER" id="PTHR45348:SF2">
    <property type="entry name" value="ZINC-TYPE ALCOHOL DEHYDROGENASE-LIKE PROTEIN C2E1P3.01"/>
    <property type="match status" value="1"/>
</dbReference>
<accession>A0A5N7DGS7</accession>
<dbReference type="Pfam" id="PF08240">
    <property type="entry name" value="ADH_N"/>
    <property type="match status" value="1"/>
</dbReference>
<evidence type="ECO:0000313" key="7">
    <source>
        <dbReference type="Proteomes" id="UP000325579"/>
    </source>
</evidence>
<keyword evidence="3" id="KW-0521">NADP</keyword>
<dbReference type="PANTHER" id="PTHR45348">
    <property type="entry name" value="HYPOTHETICAL OXIDOREDUCTASE (EUROFUNG)"/>
    <property type="match status" value="1"/>
</dbReference>
<evidence type="ECO:0000256" key="1">
    <source>
        <dbReference type="ARBA" id="ARBA00008072"/>
    </source>
</evidence>
<dbReference type="Proteomes" id="UP000325579">
    <property type="component" value="Unassembled WGS sequence"/>
</dbReference>
<dbReference type="Gene3D" id="3.40.50.720">
    <property type="entry name" value="NAD(P)-binding Rossmann-like Domain"/>
    <property type="match status" value="1"/>
</dbReference>
<dbReference type="GO" id="GO:0000166">
    <property type="term" value="F:nucleotide binding"/>
    <property type="evidence" value="ECO:0007669"/>
    <property type="project" value="UniProtKB-KW"/>
</dbReference>
<comment type="similarity">
    <text evidence="1">Belongs to the zinc-containing alcohol dehydrogenase family.</text>
</comment>
<sequence>MPSPRDDYILVQSIAVGLNPSDWKHVEFLVPPGVPVGYDYAGVLEAVGKNVKKSFNKGDFVWGFAHGSNAIEPEDRTFAEYIVVKGNLQSKIPGNLSFQEAATLGAGIHTACQGLYQILNMQWPTEPTKNAEPILIYGGSIATDPLAIQFAKLSGYTVITTCSPHNFDLVRALAADAVFDYKDSQAAAEIRRYTNNNLKLVFDCISLDSTAKFCDDAISTTGGEYAALLPFSIDRANVKSRFVLGYAVIGEAFKIGDMAFPAKLEDQALVGKEGLMGILAGLELLKTGKVSGVKLVYNVSETP</sequence>
<dbReference type="EMBL" id="ML736759">
    <property type="protein sequence ID" value="KAE8405587.1"/>
    <property type="molecule type" value="Genomic_DNA"/>
</dbReference>
<dbReference type="SUPFAM" id="SSF51735">
    <property type="entry name" value="NAD(P)-binding Rossmann-fold domains"/>
    <property type="match status" value="1"/>
</dbReference>
<organism evidence="6 7">
    <name type="scientific">Aspergillus pseudonomiae</name>
    <dbReference type="NCBI Taxonomy" id="1506151"/>
    <lineage>
        <taxon>Eukaryota</taxon>
        <taxon>Fungi</taxon>
        <taxon>Dikarya</taxon>
        <taxon>Ascomycota</taxon>
        <taxon>Pezizomycotina</taxon>
        <taxon>Eurotiomycetes</taxon>
        <taxon>Eurotiomycetidae</taxon>
        <taxon>Eurotiales</taxon>
        <taxon>Aspergillaceae</taxon>
        <taxon>Aspergillus</taxon>
        <taxon>Aspergillus subgen. Circumdati</taxon>
    </lineage>
</organism>
<evidence type="ECO:0000259" key="5">
    <source>
        <dbReference type="SMART" id="SM00829"/>
    </source>
</evidence>
<keyword evidence="4" id="KW-0560">Oxidoreductase</keyword>
<dbReference type="SMART" id="SM00829">
    <property type="entry name" value="PKS_ER"/>
    <property type="match status" value="1"/>
</dbReference>
<dbReference type="OrthoDB" id="48317at2759"/>
<dbReference type="GeneID" id="43671570"/>
<dbReference type="InterPro" id="IPR047122">
    <property type="entry name" value="Trans-enoyl_RdTase-like"/>
</dbReference>
<keyword evidence="2" id="KW-0547">Nucleotide-binding</keyword>
<evidence type="ECO:0000256" key="2">
    <source>
        <dbReference type="ARBA" id="ARBA00022741"/>
    </source>
</evidence>
<evidence type="ECO:0000256" key="4">
    <source>
        <dbReference type="ARBA" id="ARBA00023002"/>
    </source>
</evidence>
<proteinExistence type="inferred from homology"/>
<keyword evidence="7" id="KW-1185">Reference proteome</keyword>
<dbReference type="Pfam" id="PF00107">
    <property type="entry name" value="ADH_zinc_N"/>
    <property type="match status" value="1"/>
</dbReference>
<dbReference type="InterPro" id="IPR013154">
    <property type="entry name" value="ADH-like_N"/>
</dbReference>
<dbReference type="InterPro" id="IPR036291">
    <property type="entry name" value="NAD(P)-bd_dom_sf"/>
</dbReference>
<dbReference type="SUPFAM" id="SSF50129">
    <property type="entry name" value="GroES-like"/>
    <property type="match status" value="1"/>
</dbReference>
<dbReference type="InterPro" id="IPR013149">
    <property type="entry name" value="ADH-like_C"/>
</dbReference>
<evidence type="ECO:0000313" key="6">
    <source>
        <dbReference type="EMBL" id="KAE8405587.1"/>
    </source>
</evidence>
<feature type="domain" description="Enoyl reductase (ER)" evidence="5">
    <location>
        <begin position="2"/>
        <end position="244"/>
    </location>
</feature>
<dbReference type="CDD" id="cd08249">
    <property type="entry name" value="enoyl_reductase_like"/>
    <property type="match status" value="1"/>
</dbReference>
<dbReference type="AlphaFoldDB" id="A0A5N7DGS7"/>
<protein>
    <submittedName>
        <fullName evidence="6">Chaperonin 10-like protein</fullName>
    </submittedName>
</protein>
<name>A0A5N7DGS7_9EURO</name>
<dbReference type="InterPro" id="IPR020843">
    <property type="entry name" value="ER"/>
</dbReference>
<dbReference type="Gene3D" id="3.90.180.10">
    <property type="entry name" value="Medium-chain alcohol dehydrogenases, catalytic domain"/>
    <property type="match status" value="1"/>
</dbReference>
<dbReference type="GO" id="GO:0016651">
    <property type="term" value="F:oxidoreductase activity, acting on NAD(P)H"/>
    <property type="evidence" value="ECO:0007669"/>
    <property type="project" value="InterPro"/>
</dbReference>